<feature type="domain" description="Nephrocystin 3-like N-terminal" evidence="3">
    <location>
        <begin position="346"/>
        <end position="528"/>
    </location>
</feature>
<evidence type="ECO:0000256" key="1">
    <source>
        <dbReference type="ARBA" id="ARBA00022737"/>
    </source>
</evidence>
<dbReference type="PANTHER" id="PTHR10039:SF5">
    <property type="entry name" value="NACHT DOMAIN-CONTAINING PROTEIN"/>
    <property type="match status" value="1"/>
</dbReference>
<gene>
    <name evidence="5" type="ORF">BN869_000002077_1</name>
</gene>
<dbReference type="SUPFAM" id="SSF52540">
    <property type="entry name" value="P-loop containing nucleoside triphosphate hydrolases"/>
    <property type="match status" value="1"/>
</dbReference>
<dbReference type="InterPro" id="IPR056884">
    <property type="entry name" value="NPHP3-like_N"/>
</dbReference>
<reference evidence="5" key="1">
    <citation type="submission" date="2015-01" db="EMBL/GenBank/DDBJ databases">
        <authorList>
            <person name="Durling Mikael"/>
        </authorList>
    </citation>
    <scope>NUCLEOTIDE SEQUENCE</scope>
</reference>
<proteinExistence type="predicted"/>
<organism evidence="5">
    <name type="scientific">Bionectria ochroleuca</name>
    <name type="common">Gliocladium roseum</name>
    <dbReference type="NCBI Taxonomy" id="29856"/>
    <lineage>
        <taxon>Eukaryota</taxon>
        <taxon>Fungi</taxon>
        <taxon>Dikarya</taxon>
        <taxon>Ascomycota</taxon>
        <taxon>Pezizomycotina</taxon>
        <taxon>Sordariomycetes</taxon>
        <taxon>Hypocreomycetidae</taxon>
        <taxon>Hypocreales</taxon>
        <taxon>Bionectriaceae</taxon>
        <taxon>Clonostachys</taxon>
    </lineage>
</organism>
<evidence type="ECO:0000259" key="3">
    <source>
        <dbReference type="Pfam" id="PF24883"/>
    </source>
</evidence>
<feature type="region of interest" description="Disordered" evidence="2">
    <location>
        <begin position="1092"/>
        <end position="1137"/>
    </location>
</feature>
<dbReference type="InterPro" id="IPR056693">
    <property type="entry name" value="DUF7791"/>
</dbReference>
<evidence type="ECO:0008006" key="6">
    <source>
        <dbReference type="Google" id="ProtNLM"/>
    </source>
</evidence>
<accession>A0A0B7JRV6</accession>
<keyword evidence="1" id="KW-0677">Repeat</keyword>
<dbReference type="InterPro" id="IPR027417">
    <property type="entry name" value="P-loop_NTPase"/>
</dbReference>
<protein>
    <recommendedName>
        <fullName evidence="6">NACHT domain-containing protein</fullName>
    </recommendedName>
</protein>
<dbReference type="PANTHER" id="PTHR10039">
    <property type="entry name" value="AMELOGENIN"/>
    <property type="match status" value="1"/>
</dbReference>
<dbReference type="EMBL" id="CDPU01000003">
    <property type="protein sequence ID" value="CEO46022.1"/>
    <property type="molecule type" value="Genomic_DNA"/>
</dbReference>
<name>A0A0B7JRV6_BIOOC</name>
<dbReference type="Pfam" id="PF25053">
    <property type="entry name" value="DUF7791"/>
    <property type="match status" value="1"/>
</dbReference>
<sequence length="1151" mass="130655">MEALNTLQVAGGVIQFLDFGSKLLSKSRKLYRSADGVLSENVDLEVVTTDLATILKSLERKLPDNRAIKEDKSEDEKALDELCIRCVAIAEELIAHLDKLKIVSGKDKTNPSEDDKVRKGSLRDSESQDKLGLDNWSSMLKPSAKGKSKIFRKWSAFHKALEAVWRKEEIEAMATTLREFRSEIEFRILVMFRATISQLVVQQSQFSRQLTESTRAILDSFIYSRDDLATQLRGQVEKLVFSEISKRDIRARLPEDQTQHLKGELKLAGTFHYPKGAKRDEESIEELPARAYEVEESIRLLMIENGVLSSLSFDSIHDRKDSVDAPFQNTFKWIFDEPGSIERPWSNFMSWLRHDSGIYWVNGKAASGKSTLMRYLQDNKQIREGLNEWAGSMPLDICHFFFWNIGDEYQKSQKGLLRSLLHDILQQHRDLIPAIMPKAWEAWSSRADHLISNSGSLRNSMLRPDPKPWGMEQLKGFFRTLLRTLESRVKLCLFIDGLDEYDGDYYEIAEMFEEIAQSSNIKLCLSSRPLLAFEQAFEGQPSLKLQDLTARDISYYVKENLYRHKYMMALSKENPAQVSDLVSDVVGKARGVFLWVKLVVRSLLRGLSDYNRISDLQRRVEYLPGDLEALYSHMLKMTDPFYHEQASKIFQIYRAAQQHCPSQLTLLSLSWADDEDEDLAEKAPILALPHNRIANRCNAMDARLKSVCAGLLESIDIRFSDIAPDAKVLFLHRTVSDWITQPKVWSGITSHTEGKSFSPNIAMLKSCVLQLKSASVGPSFPLDMGLITGALKFAVEAEKDLNGGFPRLLDQLDIAASYHWRVGKHFFTSEPEPASVASSVDSSFIKDTRDQDDVFDFEDQDEDQDNELYIRQPQVSRTGILQASLSPSPGGRSLFGKTSAPYHWSKAVDVSRLGCAGWPSTFYDLAVAIGLSHYASMKFESANIVDQDVEQHMLLHLITSRTDLDPAVIRRILENGTDPNLSYDGFSPWEHVLLSAAAHFNHTPCGHTRCKDHPPDLKGKETSSNWAVIIRDFLHHGADPDLVTRNHSSIQGHPRLSATILIEKHFPEYLAVERNNIKSLLIQKRISVDTDIGSGDLDNQPVMHDEMGDVDEPMGSNEQEDTEIRARRHGPPSQLDPTSTVRWMLSWVLRY</sequence>
<evidence type="ECO:0000313" key="5">
    <source>
        <dbReference type="EMBL" id="CEO46022.1"/>
    </source>
</evidence>
<evidence type="ECO:0000256" key="2">
    <source>
        <dbReference type="SAM" id="MobiDB-lite"/>
    </source>
</evidence>
<dbReference type="Pfam" id="PF24883">
    <property type="entry name" value="NPHP3_N"/>
    <property type="match status" value="1"/>
</dbReference>
<evidence type="ECO:0000259" key="4">
    <source>
        <dbReference type="Pfam" id="PF25053"/>
    </source>
</evidence>
<dbReference type="AlphaFoldDB" id="A0A0B7JRV6"/>
<feature type="region of interest" description="Disordered" evidence="2">
    <location>
        <begin position="107"/>
        <end position="129"/>
    </location>
</feature>
<feature type="domain" description="DUF7791" evidence="4">
    <location>
        <begin position="639"/>
        <end position="774"/>
    </location>
</feature>